<comment type="caution">
    <text evidence="3">The sequence shown here is derived from an EMBL/GenBank/DDBJ whole genome shotgun (WGS) entry which is preliminary data.</text>
</comment>
<feature type="compositionally biased region" description="Low complexity" evidence="1">
    <location>
        <begin position="284"/>
        <end position="293"/>
    </location>
</feature>
<dbReference type="InterPro" id="IPR011992">
    <property type="entry name" value="EF-hand-dom_pair"/>
</dbReference>
<feature type="compositionally biased region" description="Pro residues" evidence="1">
    <location>
        <begin position="139"/>
        <end position="151"/>
    </location>
</feature>
<proteinExistence type="predicted"/>
<dbReference type="EMBL" id="LUGG01000041">
    <property type="protein sequence ID" value="OBZ65684.1"/>
    <property type="molecule type" value="Genomic_DNA"/>
</dbReference>
<feature type="compositionally biased region" description="Basic and acidic residues" evidence="1">
    <location>
        <begin position="259"/>
        <end position="273"/>
    </location>
</feature>
<evidence type="ECO:0000313" key="3">
    <source>
        <dbReference type="EMBL" id="OBZ65684.1"/>
    </source>
</evidence>
<feature type="compositionally biased region" description="Low complexity" evidence="1">
    <location>
        <begin position="318"/>
        <end position="328"/>
    </location>
</feature>
<feature type="compositionally biased region" description="Low complexity" evidence="1">
    <location>
        <begin position="111"/>
        <end position="134"/>
    </location>
</feature>
<evidence type="ECO:0000259" key="2">
    <source>
        <dbReference type="Pfam" id="PF12763"/>
    </source>
</evidence>
<sequence length="571" mass="61572">MASSALQARINAFEALSTASNKTVPFAVSRSPQNLLESPISPTVTSIHPIIPSTPSTPAKSLSSSPSPSPPSLGRKTSSIDLKDWVVDDGPIPYVPRQKPRVGPKPGVGPNGTTPRHVSDSVLPSSSSTITPLINFESSPPPPRPVPPLPPRKSSYNSLKSVSPSNSSTSSLAARSPNNVSTPLPPSLSRNHSDSLTVDHTYPPLSKLGISIPSRSKDGLGHVPASSISSFHSVSLSSDGGTDPTTPGSICNHLSTYPMDREDHEHETGREPDAVSLDESYENVSPSSAMSPSVSITHDWEHFIRLPSEPPKLPQRPKPVVSHSSSPPRTASPRQISPRTTPKLPPPPPPPFRPRVPSSRTSVASPTASASASDRSSIISTSTSYTSMSVSATSTQKPSAKPSQLSRPTPAPAVARWRYERVFNGNILAQRHARTGTRSPPSARKPRQAAGWRGLSVDLITNPEEIMTMGKPSQKNIAAEPIEEEVGADERLDGETVRRIWLLSKLEREKLKVIWEECDPAGIGTLDRDSFVKGMWRIDEELRKAQLRRSSPSSLYRVRRLKPTSTKPILR</sequence>
<dbReference type="Pfam" id="PF12763">
    <property type="entry name" value="EH"/>
    <property type="match status" value="1"/>
</dbReference>
<accession>A0A1C7LSC1</accession>
<reference evidence="3 4" key="1">
    <citation type="submission" date="2016-03" db="EMBL/GenBank/DDBJ databases">
        <title>Whole genome sequencing of Grifola frondosa 9006-11.</title>
        <authorList>
            <person name="Min B."/>
            <person name="Park H."/>
            <person name="Kim J.-G."/>
            <person name="Cho H."/>
            <person name="Oh Y.-L."/>
            <person name="Kong W.-S."/>
            <person name="Choi I.-G."/>
        </authorList>
    </citation>
    <scope>NUCLEOTIDE SEQUENCE [LARGE SCALE GENOMIC DNA]</scope>
    <source>
        <strain evidence="3 4">9006-11</strain>
    </source>
</reference>
<feature type="compositionally biased region" description="Polar residues" evidence="1">
    <location>
        <begin position="396"/>
        <end position="407"/>
    </location>
</feature>
<feature type="compositionally biased region" description="Low complexity" evidence="1">
    <location>
        <begin position="38"/>
        <end position="66"/>
    </location>
</feature>
<dbReference type="AlphaFoldDB" id="A0A1C7LSC1"/>
<feature type="compositionally biased region" description="Pro residues" evidence="1">
    <location>
        <begin position="308"/>
        <end position="317"/>
    </location>
</feature>
<organism evidence="3 4">
    <name type="scientific">Grifola frondosa</name>
    <name type="common">Maitake</name>
    <name type="synonym">Polyporus frondosus</name>
    <dbReference type="NCBI Taxonomy" id="5627"/>
    <lineage>
        <taxon>Eukaryota</taxon>
        <taxon>Fungi</taxon>
        <taxon>Dikarya</taxon>
        <taxon>Basidiomycota</taxon>
        <taxon>Agaricomycotina</taxon>
        <taxon>Agaricomycetes</taxon>
        <taxon>Polyporales</taxon>
        <taxon>Grifolaceae</taxon>
        <taxon>Grifola</taxon>
    </lineage>
</organism>
<protein>
    <recommendedName>
        <fullName evidence="2">EH domain-containing protein</fullName>
    </recommendedName>
</protein>
<feature type="compositionally biased region" description="Polar residues" evidence="1">
    <location>
        <begin position="239"/>
        <end position="255"/>
    </location>
</feature>
<feature type="region of interest" description="Disordered" evidence="1">
    <location>
        <begin position="306"/>
        <end position="410"/>
    </location>
</feature>
<feature type="compositionally biased region" description="Low complexity" evidence="1">
    <location>
        <begin position="355"/>
        <end position="395"/>
    </location>
</feature>
<keyword evidence="4" id="KW-1185">Reference proteome</keyword>
<evidence type="ECO:0000256" key="1">
    <source>
        <dbReference type="SAM" id="MobiDB-lite"/>
    </source>
</evidence>
<dbReference type="SUPFAM" id="SSF47473">
    <property type="entry name" value="EF-hand"/>
    <property type="match status" value="1"/>
</dbReference>
<dbReference type="OrthoDB" id="10045710at2759"/>
<dbReference type="Gene3D" id="1.10.238.10">
    <property type="entry name" value="EF-hand"/>
    <property type="match status" value="1"/>
</dbReference>
<evidence type="ECO:0000313" key="4">
    <source>
        <dbReference type="Proteomes" id="UP000092993"/>
    </source>
</evidence>
<feature type="region of interest" description="Disordered" evidence="1">
    <location>
        <begin position="232"/>
        <end position="293"/>
    </location>
</feature>
<name>A0A1C7LSC1_GRIFR</name>
<dbReference type="InterPro" id="IPR000261">
    <property type="entry name" value="EH_dom"/>
</dbReference>
<dbReference type="STRING" id="5627.A0A1C7LSC1"/>
<dbReference type="Proteomes" id="UP000092993">
    <property type="component" value="Unassembled WGS sequence"/>
</dbReference>
<feature type="compositionally biased region" description="Polar residues" evidence="1">
    <location>
        <begin position="178"/>
        <end position="198"/>
    </location>
</feature>
<feature type="region of interest" description="Disordered" evidence="1">
    <location>
        <begin position="29"/>
        <end position="200"/>
    </location>
</feature>
<feature type="region of interest" description="Disordered" evidence="1">
    <location>
        <begin position="431"/>
        <end position="451"/>
    </location>
</feature>
<gene>
    <name evidence="3" type="ORF">A0H81_14309</name>
</gene>
<dbReference type="OMA" id="TVDHTYP"/>
<feature type="compositionally biased region" description="Pro residues" evidence="1">
    <location>
        <begin position="343"/>
        <end position="354"/>
    </location>
</feature>
<feature type="compositionally biased region" description="Low complexity" evidence="1">
    <location>
        <begin position="152"/>
        <end position="177"/>
    </location>
</feature>
<feature type="domain" description="EH" evidence="2">
    <location>
        <begin position="489"/>
        <end position="538"/>
    </location>
</feature>